<evidence type="ECO:0000313" key="2">
    <source>
        <dbReference type="Proteomes" id="UP000824469"/>
    </source>
</evidence>
<name>A0AA38LM24_TAXCH</name>
<feature type="non-terminal residue" evidence="1">
    <location>
        <position position="84"/>
    </location>
</feature>
<feature type="non-terminal residue" evidence="1">
    <location>
        <position position="1"/>
    </location>
</feature>
<proteinExistence type="predicted"/>
<dbReference type="EMBL" id="JAHRHJ020000002">
    <property type="protein sequence ID" value="KAH9326317.1"/>
    <property type="molecule type" value="Genomic_DNA"/>
</dbReference>
<dbReference type="Proteomes" id="UP000824469">
    <property type="component" value="Unassembled WGS sequence"/>
</dbReference>
<reference evidence="1 2" key="1">
    <citation type="journal article" date="2021" name="Nat. Plants">
        <title>The Taxus genome provides insights into paclitaxel biosynthesis.</title>
        <authorList>
            <person name="Xiong X."/>
            <person name="Gou J."/>
            <person name="Liao Q."/>
            <person name="Li Y."/>
            <person name="Zhou Q."/>
            <person name="Bi G."/>
            <person name="Li C."/>
            <person name="Du R."/>
            <person name="Wang X."/>
            <person name="Sun T."/>
            <person name="Guo L."/>
            <person name="Liang H."/>
            <person name="Lu P."/>
            <person name="Wu Y."/>
            <person name="Zhang Z."/>
            <person name="Ro D.K."/>
            <person name="Shang Y."/>
            <person name="Huang S."/>
            <person name="Yan J."/>
        </authorList>
    </citation>
    <scope>NUCLEOTIDE SEQUENCE [LARGE SCALE GENOMIC DNA]</scope>
    <source>
        <strain evidence="1">Ta-2019</strain>
    </source>
</reference>
<evidence type="ECO:0000313" key="1">
    <source>
        <dbReference type="EMBL" id="KAH9326317.1"/>
    </source>
</evidence>
<organism evidence="1 2">
    <name type="scientific">Taxus chinensis</name>
    <name type="common">Chinese yew</name>
    <name type="synonym">Taxus wallichiana var. chinensis</name>
    <dbReference type="NCBI Taxonomy" id="29808"/>
    <lineage>
        <taxon>Eukaryota</taxon>
        <taxon>Viridiplantae</taxon>
        <taxon>Streptophyta</taxon>
        <taxon>Embryophyta</taxon>
        <taxon>Tracheophyta</taxon>
        <taxon>Spermatophyta</taxon>
        <taxon>Pinopsida</taxon>
        <taxon>Pinidae</taxon>
        <taxon>Conifers II</taxon>
        <taxon>Cupressales</taxon>
        <taxon>Taxaceae</taxon>
        <taxon>Taxus</taxon>
    </lineage>
</organism>
<keyword evidence="2" id="KW-1185">Reference proteome</keyword>
<accession>A0AA38LM24</accession>
<sequence length="84" mass="9169">EPGHSRADLPLHGRPPRGIVSLPDKSCGGGQGCSQRVNYQFPGPTLAVFWTGAIVAQRILWVGENALNLPGRFGLANWRTEKYK</sequence>
<comment type="caution">
    <text evidence="1">The sequence shown here is derived from an EMBL/GenBank/DDBJ whole genome shotgun (WGS) entry which is preliminary data.</text>
</comment>
<gene>
    <name evidence="1" type="ORF">KI387_006495</name>
</gene>
<dbReference type="AlphaFoldDB" id="A0AA38LM24"/>
<protein>
    <submittedName>
        <fullName evidence="1">Uncharacterized protein</fullName>
    </submittedName>
</protein>